<gene>
    <name evidence="2" type="ORF">NCTC1542_06659</name>
</gene>
<evidence type="ECO:0000313" key="2">
    <source>
        <dbReference type="EMBL" id="SUA31305.1"/>
    </source>
</evidence>
<dbReference type="Pfam" id="PF09722">
    <property type="entry name" value="Xre_MbcA_ParS_C"/>
    <property type="match status" value="1"/>
</dbReference>
<name>A0A378WBX2_MYCFO</name>
<dbReference type="AlphaFoldDB" id="A0A378WBX2"/>
<reference evidence="2 3" key="1">
    <citation type="submission" date="2018-06" db="EMBL/GenBank/DDBJ databases">
        <authorList>
            <consortium name="Pathogen Informatics"/>
            <person name="Doyle S."/>
        </authorList>
    </citation>
    <scope>NUCLEOTIDE SEQUENCE [LARGE SCALE GENOMIC DNA]</scope>
    <source>
        <strain evidence="2 3">NCTC1542</strain>
    </source>
</reference>
<dbReference type="InterPro" id="IPR024467">
    <property type="entry name" value="Xre/MbcA/ParS-like_toxin-bd"/>
</dbReference>
<proteinExistence type="predicted"/>
<accession>A0A378WBX2</accession>
<feature type="domain" description="Antitoxin Xre/MbcA/ParS-like toxin-binding" evidence="1">
    <location>
        <begin position="82"/>
        <end position="109"/>
    </location>
</feature>
<protein>
    <submittedName>
        <fullName evidence="2">Protein of uncharacterized function (DUF2384)</fullName>
    </submittedName>
</protein>
<dbReference type="Proteomes" id="UP000255389">
    <property type="component" value="Unassembled WGS sequence"/>
</dbReference>
<organism evidence="2 3">
    <name type="scientific">Mycolicibacterium fortuitum</name>
    <name type="common">Mycobacterium fortuitum</name>
    <dbReference type="NCBI Taxonomy" id="1766"/>
    <lineage>
        <taxon>Bacteria</taxon>
        <taxon>Bacillati</taxon>
        <taxon>Actinomycetota</taxon>
        <taxon>Actinomycetes</taxon>
        <taxon>Mycobacteriales</taxon>
        <taxon>Mycobacteriaceae</taxon>
        <taxon>Mycolicibacterium</taxon>
    </lineage>
</organism>
<sequence>MADLLVKAADDTARMKTHEVVAYLLERLGRTAVAYMAGSKSLAMPARWASVPGDAGHAEPSPEKARRLKAAHAAFRSIEDAEDDQVARSWLLSANPRLDGRTPAQLVREDQIPAVFRAAGAFLTDTYQS</sequence>
<dbReference type="EMBL" id="UGQY01000005">
    <property type="protein sequence ID" value="SUA31305.1"/>
    <property type="molecule type" value="Genomic_DNA"/>
</dbReference>
<evidence type="ECO:0000259" key="1">
    <source>
        <dbReference type="Pfam" id="PF09722"/>
    </source>
</evidence>
<evidence type="ECO:0000313" key="3">
    <source>
        <dbReference type="Proteomes" id="UP000255389"/>
    </source>
</evidence>